<evidence type="ECO:0000256" key="1">
    <source>
        <dbReference type="SAM" id="SignalP"/>
    </source>
</evidence>
<gene>
    <name evidence="2" type="primary">Cnig_chr_I.g2920</name>
    <name evidence="2" type="ORF">B9Z55_002920</name>
</gene>
<accession>A0A2G5VN51</accession>
<keyword evidence="1" id="KW-0732">Signal</keyword>
<protein>
    <submittedName>
        <fullName evidence="2">Uncharacterized protein</fullName>
    </submittedName>
</protein>
<organism evidence="2 3">
    <name type="scientific">Caenorhabditis nigoni</name>
    <dbReference type="NCBI Taxonomy" id="1611254"/>
    <lineage>
        <taxon>Eukaryota</taxon>
        <taxon>Metazoa</taxon>
        <taxon>Ecdysozoa</taxon>
        <taxon>Nematoda</taxon>
        <taxon>Chromadorea</taxon>
        <taxon>Rhabditida</taxon>
        <taxon>Rhabditina</taxon>
        <taxon>Rhabditomorpha</taxon>
        <taxon>Rhabditoidea</taxon>
        <taxon>Rhabditidae</taxon>
        <taxon>Peloderinae</taxon>
        <taxon>Caenorhabditis</taxon>
    </lineage>
</organism>
<sequence>MTMHIKWISVLFFFFLIPLQSTQKLKDSENKLRKETSGKGLKCMSVENSDRRKNIFSEQKNGNFSNQSKWCEVGNNGCPMERCNRSDEWKRIWIMYWNIDFFSFGKRIRLKFEDARKSKCRA</sequence>
<reference evidence="3" key="1">
    <citation type="submission" date="2017-10" db="EMBL/GenBank/DDBJ databases">
        <title>Rapid genome shrinkage in a self-fertile nematode reveals novel sperm competition proteins.</title>
        <authorList>
            <person name="Yin D."/>
            <person name="Schwarz E.M."/>
            <person name="Thomas C.G."/>
            <person name="Felde R.L."/>
            <person name="Korf I.F."/>
            <person name="Cutter A.D."/>
            <person name="Schartner C.M."/>
            <person name="Ralston E.J."/>
            <person name="Meyer B.J."/>
            <person name="Haag E.S."/>
        </authorList>
    </citation>
    <scope>NUCLEOTIDE SEQUENCE [LARGE SCALE GENOMIC DNA]</scope>
    <source>
        <strain evidence="3">JU1422</strain>
    </source>
</reference>
<comment type="caution">
    <text evidence="2">The sequence shown here is derived from an EMBL/GenBank/DDBJ whole genome shotgun (WGS) entry which is preliminary data.</text>
</comment>
<keyword evidence="3" id="KW-1185">Reference proteome</keyword>
<feature type="chain" id="PRO_5013660530" evidence="1">
    <location>
        <begin position="23"/>
        <end position="122"/>
    </location>
</feature>
<feature type="signal peptide" evidence="1">
    <location>
        <begin position="1"/>
        <end position="22"/>
    </location>
</feature>
<evidence type="ECO:0000313" key="3">
    <source>
        <dbReference type="Proteomes" id="UP000230233"/>
    </source>
</evidence>
<dbReference type="EMBL" id="PDUG01000001">
    <property type="protein sequence ID" value="PIC53067.1"/>
    <property type="molecule type" value="Genomic_DNA"/>
</dbReference>
<dbReference type="Proteomes" id="UP000230233">
    <property type="component" value="Chromosome I"/>
</dbReference>
<dbReference type="AlphaFoldDB" id="A0A2G5VN51"/>
<name>A0A2G5VN51_9PELO</name>
<proteinExistence type="predicted"/>
<evidence type="ECO:0000313" key="2">
    <source>
        <dbReference type="EMBL" id="PIC53067.1"/>
    </source>
</evidence>